<dbReference type="OrthoDB" id="9808022at2"/>
<dbReference type="Gene3D" id="3.20.20.70">
    <property type="entry name" value="Aldolase class I"/>
    <property type="match status" value="1"/>
</dbReference>
<dbReference type="SFLD" id="SFLDF00562">
    <property type="entry name" value="HemN-like__clustered_with_heat"/>
    <property type="match status" value="1"/>
</dbReference>
<dbReference type="GO" id="GO:0004109">
    <property type="term" value="F:coproporphyrinogen oxidase activity"/>
    <property type="evidence" value="ECO:0007669"/>
    <property type="project" value="InterPro"/>
</dbReference>
<dbReference type="GO" id="GO:0006779">
    <property type="term" value="P:porphyrin-containing compound biosynthetic process"/>
    <property type="evidence" value="ECO:0007669"/>
    <property type="project" value="InterPro"/>
</dbReference>
<evidence type="ECO:0000256" key="4">
    <source>
        <dbReference type="ARBA" id="ARBA00022617"/>
    </source>
</evidence>
<evidence type="ECO:0000313" key="12">
    <source>
        <dbReference type="EMBL" id="AFN74949.1"/>
    </source>
</evidence>
<evidence type="ECO:0000256" key="3">
    <source>
        <dbReference type="ARBA" id="ARBA00017228"/>
    </source>
</evidence>
<dbReference type="KEGG" id="mro:MROS_1715"/>
<dbReference type="GO" id="GO:0046872">
    <property type="term" value="F:metal ion binding"/>
    <property type="evidence" value="ECO:0007669"/>
    <property type="project" value="UniProtKB-UniRule"/>
</dbReference>
<dbReference type="STRING" id="1191523.MROS_1715"/>
<dbReference type="RefSeq" id="WP_014856383.1">
    <property type="nucleotide sequence ID" value="NC_018178.1"/>
</dbReference>
<dbReference type="NCBIfam" id="TIGR00539">
    <property type="entry name" value="hemN_rel"/>
    <property type="match status" value="1"/>
</dbReference>
<keyword evidence="9 10" id="KW-0143">Chaperone</keyword>
<dbReference type="SFLD" id="SFLDG01065">
    <property type="entry name" value="anaerobic_coproporphyrinogen-I"/>
    <property type="match status" value="1"/>
</dbReference>
<comment type="cofactor">
    <cofactor evidence="1">
        <name>[4Fe-4S] cluster</name>
        <dbReference type="ChEBI" id="CHEBI:49883"/>
    </cofactor>
</comment>
<proteinExistence type="inferred from homology"/>
<comment type="similarity">
    <text evidence="2">Belongs to the anaerobic coproporphyrinogen-III oxidase family. HemW subfamily.</text>
</comment>
<dbReference type="InterPro" id="IPR034505">
    <property type="entry name" value="Coproporphyrinogen-III_oxidase"/>
</dbReference>
<dbReference type="GO" id="GO:0051539">
    <property type="term" value="F:4 iron, 4 sulfur cluster binding"/>
    <property type="evidence" value="ECO:0007669"/>
    <property type="project" value="UniProtKB-UniRule"/>
</dbReference>
<keyword evidence="6 10" id="KW-0479">Metal-binding</keyword>
<dbReference type="AlphaFoldDB" id="I6ZSF1"/>
<dbReference type="SFLD" id="SFLDS00029">
    <property type="entry name" value="Radical_SAM"/>
    <property type="match status" value="1"/>
</dbReference>
<keyword evidence="5 10" id="KW-0949">S-adenosyl-L-methionine</keyword>
<reference evidence="12 13" key="1">
    <citation type="journal article" date="2013" name="PLoS ONE">
        <title>Genomic analysis of Melioribacter roseus, facultatively anaerobic organotrophic bacterium representing a novel deep lineage within Bacteriodetes/Chlorobi group.</title>
        <authorList>
            <person name="Kadnikov V.V."/>
            <person name="Mardanov A.V."/>
            <person name="Podosokorskaya O.A."/>
            <person name="Gavrilov S.N."/>
            <person name="Kublanov I.V."/>
            <person name="Beletsky A.V."/>
            <person name="Bonch-Osmolovskaya E.A."/>
            <person name="Ravin N.V."/>
        </authorList>
    </citation>
    <scope>NUCLEOTIDE SEQUENCE [LARGE SCALE GENOMIC DNA]</scope>
    <source>
        <strain evidence="13">JCM 17771 / P3M-2</strain>
    </source>
</reference>
<evidence type="ECO:0000256" key="2">
    <source>
        <dbReference type="ARBA" id="ARBA00006100"/>
    </source>
</evidence>
<name>I6ZSF1_MELRP</name>
<evidence type="ECO:0000256" key="8">
    <source>
        <dbReference type="ARBA" id="ARBA00023014"/>
    </source>
</evidence>
<dbReference type="InterPro" id="IPR006638">
    <property type="entry name" value="Elp3/MiaA/NifB-like_rSAM"/>
</dbReference>
<keyword evidence="10" id="KW-0963">Cytoplasm</keyword>
<dbReference type="HOGENOM" id="CLU_027579_2_2_10"/>
<dbReference type="GO" id="GO:0005737">
    <property type="term" value="C:cytoplasm"/>
    <property type="evidence" value="ECO:0007669"/>
    <property type="project" value="UniProtKB-SubCell"/>
</dbReference>
<gene>
    <name evidence="12" type="ordered locus">MROS_1715</name>
</gene>
<evidence type="ECO:0000256" key="5">
    <source>
        <dbReference type="ARBA" id="ARBA00022691"/>
    </source>
</evidence>
<protein>
    <recommendedName>
        <fullName evidence="3 10">Heme chaperone HemW</fullName>
    </recommendedName>
</protein>
<dbReference type="CDD" id="cd01335">
    <property type="entry name" value="Radical_SAM"/>
    <property type="match status" value="1"/>
</dbReference>
<keyword evidence="13" id="KW-1185">Reference proteome</keyword>
<keyword evidence="10" id="KW-0004">4Fe-4S</keyword>
<dbReference type="PATRIC" id="fig|1191523.3.peg.1820"/>
<evidence type="ECO:0000313" key="13">
    <source>
        <dbReference type="Proteomes" id="UP000009011"/>
    </source>
</evidence>
<dbReference type="InterPro" id="IPR013785">
    <property type="entry name" value="Aldolase_TIM"/>
</dbReference>
<dbReference type="Pfam" id="PF04055">
    <property type="entry name" value="Radical_SAM"/>
    <property type="match status" value="1"/>
</dbReference>
<keyword evidence="7 10" id="KW-0408">Iron</keyword>
<keyword evidence="4 10" id="KW-0349">Heme</keyword>
<evidence type="ECO:0000256" key="10">
    <source>
        <dbReference type="RuleBase" id="RU364116"/>
    </source>
</evidence>
<keyword evidence="8 10" id="KW-0411">Iron-sulfur</keyword>
<dbReference type="Pfam" id="PF06969">
    <property type="entry name" value="HemN_C"/>
    <property type="match status" value="1"/>
</dbReference>
<evidence type="ECO:0000259" key="11">
    <source>
        <dbReference type="PROSITE" id="PS51918"/>
    </source>
</evidence>
<organism evidence="12 13">
    <name type="scientific">Melioribacter roseus (strain DSM 23840 / JCM 17771 / VKM B-2668 / P3M-2)</name>
    <dbReference type="NCBI Taxonomy" id="1191523"/>
    <lineage>
        <taxon>Bacteria</taxon>
        <taxon>Pseudomonadati</taxon>
        <taxon>Ignavibacteriota</taxon>
        <taxon>Ignavibacteria</taxon>
        <taxon>Ignavibacteriales</taxon>
        <taxon>Melioribacteraceae</taxon>
        <taxon>Melioribacter</taxon>
    </lineage>
</organism>
<dbReference type="PANTHER" id="PTHR13932:SF5">
    <property type="entry name" value="RADICAL S-ADENOSYL METHIONINE DOMAIN-CONTAINING PROTEIN 1, MITOCHONDRIAL"/>
    <property type="match status" value="1"/>
</dbReference>
<feature type="domain" description="Radical SAM core" evidence="11">
    <location>
        <begin position="1"/>
        <end position="226"/>
    </location>
</feature>
<evidence type="ECO:0000256" key="6">
    <source>
        <dbReference type="ARBA" id="ARBA00022723"/>
    </source>
</evidence>
<evidence type="ECO:0000256" key="1">
    <source>
        <dbReference type="ARBA" id="ARBA00001966"/>
    </source>
</evidence>
<dbReference type="SUPFAM" id="SSF102114">
    <property type="entry name" value="Radical SAM enzymes"/>
    <property type="match status" value="1"/>
</dbReference>
<sequence length="377" mass="43446">MNKLALYVHIPFCDHKCIYCDFYSITNYKNIEGYLESLKREIAHYAGFYSKEYETISVYFGGGTPSFMTPEYISAILEEIRNTFQIARDAEITLETNPGTVDTEKLDKFQKAGINRLSVGIQSFDKDELNFLTRIHDAETAKECVLKAFESGFENISVDLIFNLPGQSKEKWIKNLNEAVELPVKHISAYSLILEKGTILNKMVLDGKVTLQDEDYDADLYEITIDFLESKGFLQYEVSNFAKPGYESVHNRAYWQYGDYLGFGTSAHSFVKNRRWWNYSSLEFYKRAVDERDHGVAGSEILTPEMMLEEYVMLALRSGGIDIENLKKRFGDKWLAANRSILEILKTDGLLKIENGIIRLTKKGYLLCDEILINFKY</sequence>
<comment type="subcellular location">
    <subcellularLocation>
        <location evidence="10">Cytoplasm</location>
    </subcellularLocation>
</comment>
<dbReference type="PANTHER" id="PTHR13932">
    <property type="entry name" value="COPROPORPHYRINIGEN III OXIDASE"/>
    <property type="match status" value="1"/>
</dbReference>
<evidence type="ECO:0000256" key="9">
    <source>
        <dbReference type="ARBA" id="ARBA00023186"/>
    </source>
</evidence>
<dbReference type="eggNOG" id="COG0635">
    <property type="taxonomic scope" value="Bacteria"/>
</dbReference>
<dbReference type="Proteomes" id="UP000009011">
    <property type="component" value="Chromosome"/>
</dbReference>
<dbReference type="InterPro" id="IPR010723">
    <property type="entry name" value="HemN_C"/>
</dbReference>
<dbReference type="InterPro" id="IPR058240">
    <property type="entry name" value="rSAM_sf"/>
</dbReference>
<dbReference type="SFLD" id="SFLDF00288">
    <property type="entry name" value="HemN-like__clustered_with_nucl"/>
    <property type="match status" value="1"/>
</dbReference>
<dbReference type="SMART" id="SM00729">
    <property type="entry name" value="Elp3"/>
    <property type="match status" value="1"/>
</dbReference>
<dbReference type="InterPro" id="IPR007197">
    <property type="entry name" value="rSAM"/>
</dbReference>
<dbReference type="PROSITE" id="PS51918">
    <property type="entry name" value="RADICAL_SAM"/>
    <property type="match status" value="1"/>
</dbReference>
<comment type="function">
    <text evidence="10">Probably acts as a heme chaperone, transferring heme to an unknown acceptor. Binds one molecule of heme per monomer, possibly covalently. Binds 1 [4Fe-4S] cluster. The cluster is coordinated with 3 cysteines and an exchangeable S-adenosyl-L-methionine.</text>
</comment>
<dbReference type="SFLD" id="SFLDG01082">
    <property type="entry name" value="B12-binding_domain_containing"/>
    <property type="match status" value="1"/>
</dbReference>
<evidence type="ECO:0000256" key="7">
    <source>
        <dbReference type="ARBA" id="ARBA00023004"/>
    </source>
</evidence>
<accession>I6ZSF1</accession>
<dbReference type="InterPro" id="IPR004559">
    <property type="entry name" value="HemW-like"/>
</dbReference>
<dbReference type="EMBL" id="CP003557">
    <property type="protein sequence ID" value="AFN74949.1"/>
    <property type="molecule type" value="Genomic_DNA"/>
</dbReference>